<evidence type="ECO:0000259" key="1">
    <source>
        <dbReference type="Pfam" id="PF01872"/>
    </source>
</evidence>
<organism evidence="2 3">
    <name type="scientific">Amycolatopsis nalaikhensis</name>
    <dbReference type="NCBI Taxonomy" id="715472"/>
    <lineage>
        <taxon>Bacteria</taxon>
        <taxon>Bacillati</taxon>
        <taxon>Actinomycetota</taxon>
        <taxon>Actinomycetes</taxon>
        <taxon>Pseudonocardiales</taxon>
        <taxon>Pseudonocardiaceae</taxon>
        <taxon>Amycolatopsis</taxon>
    </lineage>
</organism>
<evidence type="ECO:0000313" key="2">
    <source>
        <dbReference type="EMBL" id="WIV55184.1"/>
    </source>
</evidence>
<reference evidence="2 3" key="1">
    <citation type="submission" date="2023-06" db="EMBL/GenBank/DDBJ databases">
        <authorList>
            <person name="Oyuntsetseg B."/>
            <person name="Kim S.B."/>
        </authorList>
    </citation>
    <scope>NUCLEOTIDE SEQUENCE [LARGE SCALE GENOMIC DNA]</scope>
    <source>
        <strain evidence="2 3">2-2</strain>
    </source>
</reference>
<evidence type="ECO:0000313" key="3">
    <source>
        <dbReference type="Proteomes" id="UP001227101"/>
    </source>
</evidence>
<dbReference type="Gene3D" id="3.40.430.10">
    <property type="entry name" value="Dihydrofolate Reductase, subunit A"/>
    <property type="match status" value="1"/>
</dbReference>
<accession>A0ABY8XHT4</accession>
<keyword evidence="3" id="KW-1185">Reference proteome</keyword>
<proteinExistence type="predicted"/>
<dbReference type="InterPro" id="IPR002734">
    <property type="entry name" value="RibDG_C"/>
</dbReference>
<protein>
    <submittedName>
        <fullName evidence="2">Dihydrofolate reductase family protein</fullName>
    </submittedName>
</protein>
<dbReference type="SUPFAM" id="SSF53597">
    <property type="entry name" value="Dihydrofolate reductase-like"/>
    <property type="match status" value="1"/>
</dbReference>
<name>A0ABY8XHT4_9PSEU</name>
<dbReference type="RefSeq" id="WP_285452026.1">
    <property type="nucleotide sequence ID" value="NZ_CP127173.1"/>
</dbReference>
<dbReference type="Proteomes" id="UP001227101">
    <property type="component" value="Chromosome"/>
</dbReference>
<feature type="domain" description="Bacterial bifunctional deaminase-reductase C-terminal" evidence="1">
    <location>
        <begin position="2"/>
        <end position="165"/>
    </location>
</feature>
<sequence length="182" mass="20037">MIRLYMTMSLDGFIASPDDRPGQELGEGGGRLFNWLDDRHGDGPSGQVFREALATGALISGRRTFELAGRWGGDHHDGVPIHVLTRHVDPADTPPGSARFFTDVTAAAEEARAAARERDVMVHGASAARALLDARQLDEIEVHLVPVLLGAGRRLFDGAKAELELVRRLEDRDVLHLRYRVR</sequence>
<dbReference type="Pfam" id="PF01872">
    <property type="entry name" value="RibD_C"/>
    <property type="match status" value="1"/>
</dbReference>
<dbReference type="EMBL" id="CP127173">
    <property type="protein sequence ID" value="WIV55184.1"/>
    <property type="molecule type" value="Genomic_DNA"/>
</dbReference>
<gene>
    <name evidence="2" type="ORF">QP939_41195</name>
</gene>
<dbReference type="InterPro" id="IPR024072">
    <property type="entry name" value="DHFR-like_dom_sf"/>
</dbReference>